<evidence type="ECO:0000256" key="1">
    <source>
        <dbReference type="SAM" id="Phobius"/>
    </source>
</evidence>
<protein>
    <recommendedName>
        <fullName evidence="4">RHS repeat-associated core domain-containing protein</fullName>
    </recommendedName>
</protein>
<evidence type="ECO:0000313" key="3">
    <source>
        <dbReference type="Proteomes" id="UP000285349"/>
    </source>
</evidence>
<dbReference type="Gene3D" id="2.180.10.10">
    <property type="entry name" value="RHS repeat-associated core"/>
    <property type="match status" value="2"/>
</dbReference>
<keyword evidence="1" id="KW-1133">Transmembrane helix</keyword>
<keyword evidence="1" id="KW-0812">Transmembrane</keyword>
<gene>
    <name evidence="2" type="ORF">BK666_02905</name>
</gene>
<evidence type="ECO:0000313" key="2">
    <source>
        <dbReference type="EMBL" id="RON52336.1"/>
    </source>
</evidence>
<dbReference type="InterPro" id="IPR050708">
    <property type="entry name" value="T6SS_VgrG/RHS"/>
</dbReference>
<evidence type="ECO:0008006" key="4">
    <source>
        <dbReference type="Google" id="ProtNLM"/>
    </source>
</evidence>
<organism evidence="2 3">
    <name type="scientific">Pseudomonas frederiksbergensis</name>
    <dbReference type="NCBI Taxonomy" id="104087"/>
    <lineage>
        <taxon>Bacteria</taxon>
        <taxon>Pseudomonadati</taxon>
        <taxon>Pseudomonadota</taxon>
        <taxon>Gammaproteobacteria</taxon>
        <taxon>Pseudomonadales</taxon>
        <taxon>Pseudomonadaceae</taxon>
        <taxon>Pseudomonas</taxon>
    </lineage>
</organism>
<dbReference type="PANTHER" id="PTHR32305">
    <property type="match status" value="1"/>
</dbReference>
<comment type="caution">
    <text evidence="2">The sequence shown here is derived from an EMBL/GenBank/DDBJ whole genome shotgun (WGS) entry which is preliminary data.</text>
</comment>
<feature type="transmembrane region" description="Helical" evidence="1">
    <location>
        <begin position="1466"/>
        <end position="1485"/>
    </location>
</feature>
<keyword evidence="1" id="KW-0472">Membrane</keyword>
<dbReference type="NCBIfam" id="TIGR03696">
    <property type="entry name" value="Rhs_assc_core"/>
    <property type="match status" value="1"/>
</dbReference>
<sequence length="1718" mass="187125">MQASPNNSVTTTRLVAGGLYTQAGNFLSHVSTGVDSRTGQFTLGATLPGLQANSLAGPVVAPTLHFSPLASHTNFGFGLGWQLGVSTLDLNANRISLSTGEQFRLDRHKSDFSDGGLLAFHDQKLLSFVVRQIGINGRTFRVEHKSGDTEWLEVQERSGLAMVVQMRSPQGRQAFLKWISRGNNQFGLQSVWDESGSDYPLLVIEMSREAAVFKAFPGTDQEAVFTLQIRNDRLTAVVLPDGDSRWTFEYLQDRDSGLLFPNRVLSPLGSEDTVQYATGNQGHRLPPGAPLAWLPRIISHRHAPGAGQPEIYHRYTWIGTSNFLGGDVAPPGGWQDGTDNLYRMNNYQYTNIETVLDAQGQTLFTVQRTWNRFHLQTEELMTRHSVQMLSGVAVPQKKIITKTTTYGDDPQKGWESQPAWCQLPVAMVTRFEDGQQPPREVREDTDYDDFGNVLEKRYADGRVETSTYFPLGGGDGCPDDGGQFIRWVKTRTMTPATVVGGGTGGALTTQTRYRYALLPCRQPNDIQNLIAHQEEAVVLATTGEQHVGQTDQAWDLSIDSPFFGQPIQSINTLNGFATTTDYARTLDEKGLTETRTLTGHDGVVLTSATLRDSLTGLTLSECNENSMQTTYVYDPLGRVVSQTASSGSIYAVETTCQYFTAGARHTGTVMAEETDVSGQVRRLFLDGSGRRVREERKDADITGDQFREVWSGAYDHDGNLQSETTQDWLPEIEEPIRLTTTRELDAWGQVLVVRHPDGVSQHTVQDPITLISRQWKESRTGERGAEVEMTRNLAGEVEKVIVRAPRADNGNAGAVLRTESWTFDGLHRPVEHRVEADGQVTTTRTGRDVFGRTISHTREDGSILRWTYAAHSDGDHPVKVTLTALGIAEQLLGEQLFDGLGRPTRRSAGGQIESLVYLKGQLPPTSFIAADGRVLDYTYEAQLNNAPISTTPSDGTPAYTWSYLAPLGYVSEIKGGVGVIKQEYSQAGRPIAEHWTVGQETYTSRSSQSLNGRGLSFIDVDGTRHEIQYDELGRPQLQQAGSITVLLEYDNFGRTCEITTTDTVTGDNLQQQLTYDVFGRERTRSWGKNGDQPNQKIVQTLTFTGRDKVASRHWEQTAILSHEHHYTYDSRGRLRETTANGPAAPIDKRTGKQISKQKFTLNALDGYQEIQTTYVDATVNTMEFGYDKGAADRPVTITHRGVMDSEIELIWDSAGRLIEEKRNGVSFRTLEWGINGRVRQITENGNTSQYRYDPVGRLGEQETRSGVARQFYAGDHLINRTMEDGAKVTLVRAAGAMFAETRISQAVRTTLLTGSDGQGSVCLESTDNSTLVSYTAHGGDDGTAKSQLGFAGELRDQATGLYHPGSYRPYDPTLMLFLAPDSASPFGNGGLNRYAYCGGDPVNRIDPDGHSMWSWIGAVVGIVAGLIATVATLNPLAGAAVAAALGAAVAGGTVSAAVVAGLVTGAAVAIATTAVGIAAVTGLALETASMGTGAAIPILEATGNEKAASILGRVSMGTGVASAVVGIGPGTVENIRRVNNFIANRWARLGTKMDDFAMYGVDVIHAPSGQPPVVFYDDLHGQGIIAYQTHGNPAGQLMDSTGRMRSAAEVAAKDIAPKLDALEVPSDHPLVLIACYGGKSGAAQSVADTLKRPIIAYPQANSIYSRDPTLLTEVWKPDEFYPLGNLITQDKGGLTAWFERLLGGSNREIAPMKRYTPR</sequence>
<feature type="transmembrane region" description="Helical" evidence="1">
    <location>
        <begin position="1440"/>
        <end position="1460"/>
    </location>
</feature>
<proteinExistence type="predicted"/>
<reference evidence="2 3" key="1">
    <citation type="submission" date="2016-10" db="EMBL/GenBank/DDBJ databases">
        <title>Comparative genome analysis of multiple Pseudomonas spp. focuses on biocontrol and plant growth promoting traits.</title>
        <authorList>
            <person name="Tao X.-Y."/>
            <person name="Taylor C.G."/>
        </authorList>
    </citation>
    <scope>NUCLEOTIDE SEQUENCE [LARGE SCALE GENOMIC DNA]</scope>
    <source>
        <strain evidence="2 3">37A10</strain>
    </source>
</reference>
<dbReference type="InterPro" id="IPR022385">
    <property type="entry name" value="Rhs_assc_core"/>
</dbReference>
<name>A0A423KGW0_9PSED</name>
<dbReference type="RefSeq" id="WP_123508215.1">
    <property type="nucleotide sequence ID" value="NZ_MOBQ01000003.1"/>
</dbReference>
<feature type="transmembrane region" description="Helical" evidence="1">
    <location>
        <begin position="1412"/>
        <end position="1433"/>
    </location>
</feature>
<dbReference type="EMBL" id="MOBQ01000003">
    <property type="protein sequence ID" value="RON52336.1"/>
    <property type="molecule type" value="Genomic_DNA"/>
</dbReference>
<dbReference type="PANTHER" id="PTHR32305:SF15">
    <property type="entry name" value="PROTEIN RHSA-RELATED"/>
    <property type="match status" value="1"/>
</dbReference>
<dbReference type="Proteomes" id="UP000285349">
    <property type="component" value="Unassembled WGS sequence"/>
</dbReference>
<accession>A0A423KGW0</accession>
<dbReference type="OrthoDB" id="5862074at2"/>